<gene>
    <name evidence="1" type="ORF">B0H15DRAFT_491914</name>
</gene>
<reference evidence="1" key="1">
    <citation type="submission" date="2023-03" db="EMBL/GenBank/DDBJ databases">
        <title>Massive genome expansion in bonnet fungi (Mycena s.s.) driven by repeated elements and novel gene families across ecological guilds.</title>
        <authorList>
            <consortium name="Lawrence Berkeley National Laboratory"/>
            <person name="Harder C.B."/>
            <person name="Miyauchi S."/>
            <person name="Viragh M."/>
            <person name="Kuo A."/>
            <person name="Thoen E."/>
            <person name="Andreopoulos B."/>
            <person name="Lu D."/>
            <person name="Skrede I."/>
            <person name="Drula E."/>
            <person name="Henrissat B."/>
            <person name="Morin E."/>
            <person name="Kohler A."/>
            <person name="Barry K."/>
            <person name="LaButti K."/>
            <person name="Morin E."/>
            <person name="Salamov A."/>
            <person name="Lipzen A."/>
            <person name="Mereny Z."/>
            <person name="Hegedus B."/>
            <person name="Baldrian P."/>
            <person name="Stursova M."/>
            <person name="Weitz H."/>
            <person name="Taylor A."/>
            <person name="Grigoriev I.V."/>
            <person name="Nagy L.G."/>
            <person name="Martin F."/>
            <person name="Kauserud H."/>
        </authorList>
    </citation>
    <scope>NUCLEOTIDE SEQUENCE</scope>
    <source>
        <strain evidence="1">CBHHK173m</strain>
    </source>
</reference>
<evidence type="ECO:0000313" key="2">
    <source>
        <dbReference type="Proteomes" id="UP001222325"/>
    </source>
</evidence>
<name>A0AAD6TZU2_9AGAR</name>
<dbReference type="Proteomes" id="UP001222325">
    <property type="component" value="Unassembled WGS sequence"/>
</dbReference>
<dbReference type="AlphaFoldDB" id="A0AAD6TZU2"/>
<keyword evidence="2" id="KW-1185">Reference proteome</keyword>
<proteinExistence type="predicted"/>
<sequence length="445" mass="48478">MTTVDIVAQHSIIFASATTTVNVFPPLYRGNVNPPLNETILPTQNMPFDNPSYLGTYNLIVQSEIAAVKRYCTAHSKTARDPARRDVLAARVLGFLYPTLIRMRYALGDTPIAAVSTEVASAQDNAGIYALGNMYLDLLISSFRTDNNSIPPPSRHPSRPCMDNLDDILAAAMKESSTPSDHRSARARTLARDGYRCVLSDTIDASSWEQHPAVRTLANDSGPAALSLVQPCHIFNESLVQTLESADEEDQPRRQRGAAARRILKTFGLGNLVDLEMSKENSDDAASATGIHDLRNIISLHHSLLVAFHDLKVILEPTDDGVPNKYNVVFALGGLAGGYQGLKAQVELKNFANRFKTAVEDLPLPDPRLLALHAVCARVAYMAGAGEILDEYETKIEETRMLAQDGTSADLLDVALSPHAYASAQEDADRWVSNTHQSTSLSSPQ</sequence>
<accession>A0AAD6TZU2</accession>
<comment type="caution">
    <text evidence="1">The sequence shown here is derived from an EMBL/GenBank/DDBJ whole genome shotgun (WGS) entry which is preliminary data.</text>
</comment>
<dbReference type="EMBL" id="JARJCN010000057">
    <property type="protein sequence ID" value="KAJ7079990.1"/>
    <property type="molecule type" value="Genomic_DNA"/>
</dbReference>
<organism evidence="1 2">
    <name type="scientific">Mycena belliarum</name>
    <dbReference type="NCBI Taxonomy" id="1033014"/>
    <lineage>
        <taxon>Eukaryota</taxon>
        <taxon>Fungi</taxon>
        <taxon>Dikarya</taxon>
        <taxon>Basidiomycota</taxon>
        <taxon>Agaricomycotina</taxon>
        <taxon>Agaricomycetes</taxon>
        <taxon>Agaricomycetidae</taxon>
        <taxon>Agaricales</taxon>
        <taxon>Marasmiineae</taxon>
        <taxon>Mycenaceae</taxon>
        <taxon>Mycena</taxon>
    </lineage>
</organism>
<protein>
    <recommendedName>
        <fullName evidence="3">HNH nuclease domain-containing protein</fullName>
    </recommendedName>
</protein>
<evidence type="ECO:0008006" key="3">
    <source>
        <dbReference type="Google" id="ProtNLM"/>
    </source>
</evidence>
<evidence type="ECO:0000313" key="1">
    <source>
        <dbReference type="EMBL" id="KAJ7079990.1"/>
    </source>
</evidence>